<evidence type="ECO:0000259" key="1">
    <source>
        <dbReference type="Pfam" id="PF07985"/>
    </source>
</evidence>
<organism evidence="2 3">
    <name type="scientific">Dracunculus medinensis</name>
    <name type="common">Guinea worm</name>
    <dbReference type="NCBI Taxonomy" id="318479"/>
    <lineage>
        <taxon>Eukaryota</taxon>
        <taxon>Metazoa</taxon>
        <taxon>Ecdysozoa</taxon>
        <taxon>Nematoda</taxon>
        <taxon>Chromadorea</taxon>
        <taxon>Rhabditida</taxon>
        <taxon>Spirurina</taxon>
        <taxon>Dracunculoidea</taxon>
        <taxon>Dracunculidae</taxon>
        <taxon>Dracunculus</taxon>
    </lineage>
</organism>
<dbReference type="AlphaFoldDB" id="A0A0N4USA6"/>
<name>A0A0N4USA6_DRAME</name>
<accession>A0A0N4USA6</accession>
<evidence type="ECO:0000313" key="2">
    <source>
        <dbReference type="Proteomes" id="UP000038040"/>
    </source>
</evidence>
<dbReference type="WBParaSite" id="DME_0001093801-mRNA-1">
    <property type="protein sequence ID" value="DME_0001093801-mRNA-1"/>
    <property type="gene ID" value="DME_0001093801"/>
</dbReference>
<sequence length="197" mass="22673">LDTVDVEVMEATNLVDRNHAISEDDMIFYYAPHCGYGIYNNIIYSHRNARELTRIVIIGNNFLDFDPVLLQKYELFALLKFKSACQCICFPKFSKDDTSFNHTAIHYLSHSSSVPHIHYDESLQSGLSMLNEACIAASRLLKPVLNFQAISQRFLPKREHLPRLFWDKDDLKKKADGQYTHKPLVIRRLGGRDPVTG</sequence>
<reference evidence="3" key="1">
    <citation type="submission" date="2017-02" db="UniProtKB">
        <authorList>
            <consortium name="WormBaseParasite"/>
        </authorList>
    </citation>
    <scope>IDENTIFICATION</scope>
</reference>
<dbReference type="Proteomes" id="UP000038040">
    <property type="component" value="Unplaced"/>
</dbReference>
<protein>
    <submittedName>
        <fullName evidence="3">SRR1 domain-containing protein</fullName>
    </submittedName>
</protein>
<dbReference type="InterPro" id="IPR012942">
    <property type="entry name" value="SRR1-like"/>
</dbReference>
<evidence type="ECO:0000313" key="3">
    <source>
        <dbReference type="WBParaSite" id="DME_0001093801-mRNA-1"/>
    </source>
</evidence>
<feature type="domain" description="SRR1-like" evidence="1">
    <location>
        <begin position="15"/>
        <end position="107"/>
    </location>
</feature>
<proteinExistence type="predicted"/>
<dbReference type="Pfam" id="PF07985">
    <property type="entry name" value="SRR1"/>
    <property type="match status" value="1"/>
</dbReference>